<protein>
    <submittedName>
        <fullName evidence="2">Uncharacterized protein</fullName>
    </submittedName>
</protein>
<dbReference type="EMBL" id="JBBNAG010000005">
    <property type="protein sequence ID" value="KAK9132950.1"/>
    <property type="molecule type" value="Genomic_DNA"/>
</dbReference>
<evidence type="ECO:0000313" key="3">
    <source>
        <dbReference type="Proteomes" id="UP001419268"/>
    </source>
</evidence>
<keyword evidence="3" id="KW-1185">Reference proteome</keyword>
<feature type="region of interest" description="Disordered" evidence="1">
    <location>
        <begin position="1"/>
        <end position="54"/>
    </location>
</feature>
<sequence length="97" mass="11030">MDSRGGYPRCFMFPHGDDGEDEVYQDFATPPPPHQQSKQQSQQPPHYPTFYGVAPPPEMSPSTAYLSVQLRYMHEYMTQTFTAINTALSVRVIDFVA</sequence>
<organism evidence="2 3">
    <name type="scientific">Stephania cephalantha</name>
    <dbReference type="NCBI Taxonomy" id="152367"/>
    <lineage>
        <taxon>Eukaryota</taxon>
        <taxon>Viridiplantae</taxon>
        <taxon>Streptophyta</taxon>
        <taxon>Embryophyta</taxon>
        <taxon>Tracheophyta</taxon>
        <taxon>Spermatophyta</taxon>
        <taxon>Magnoliopsida</taxon>
        <taxon>Ranunculales</taxon>
        <taxon>Menispermaceae</taxon>
        <taxon>Menispermoideae</taxon>
        <taxon>Cissampelideae</taxon>
        <taxon>Stephania</taxon>
    </lineage>
</organism>
<accession>A0AAP0JG16</accession>
<feature type="compositionally biased region" description="Low complexity" evidence="1">
    <location>
        <begin position="35"/>
        <end position="44"/>
    </location>
</feature>
<gene>
    <name evidence="2" type="ORF">Scep_012478</name>
</gene>
<reference evidence="2 3" key="1">
    <citation type="submission" date="2024-01" db="EMBL/GenBank/DDBJ databases">
        <title>Genome assemblies of Stephania.</title>
        <authorList>
            <person name="Yang L."/>
        </authorList>
    </citation>
    <scope>NUCLEOTIDE SEQUENCE [LARGE SCALE GENOMIC DNA]</scope>
    <source>
        <strain evidence="2">JXDWG</strain>
        <tissue evidence="2">Leaf</tissue>
    </source>
</reference>
<name>A0AAP0JG16_9MAGN</name>
<proteinExistence type="predicted"/>
<dbReference type="AlphaFoldDB" id="A0AAP0JG16"/>
<dbReference type="Proteomes" id="UP001419268">
    <property type="component" value="Unassembled WGS sequence"/>
</dbReference>
<comment type="caution">
    <text evidence="2">The sequence shown here is derived from an EMBL/GenBank/DDBJ whole genome shotgun (WGS) entry which is preliminary data.</text>
</comment>
<evidence type="ECO:0000256" key="1">
    <source>
        <dbReference type="SAM" id="MobiDB-lite"/>
    </source>
</evidence>
<evidence type="ECO:0000313" key="2">
    <source>
        <dbReference type="EMBL" id="KAK9132950.1"/>
    </source>
</evidence>